<accession>A0A1V9F7L8</accession>
<dbReference type="AlphaFoldDB" id="A0A1V9F7L8"/>
<organism evidence="3 4">
    <name type="scientific">Niastella yeongjuensis</name>
    <dbReference type="NCBI Taxonomy" id="354355"/>
    <lineage>
        <taxon>Bacteria</taxon>
        <taxon>Pseudomonadati</taxon>
        <taxon>Bacteroidota</taxon>
        <taxon>Chitinophagia</taxon>
        <taxon>Chitinophagales</taxon>
        <taxon>Chitinophagaceae</taxon>
        <taxon>Niastella</taxon>
    </lineage>
</organism>
<dbReference type="NCBIfam" id="NF047864">
    <property type="entry name" value="CBU_0592_membra"/>
    <property type="match status" value="1"/>
</dbReference>
<keyword evidence="1" id="KW-0472">Membrane</keyword>
<feature type="transmembrane region" description="Helical" evidence="1">
    <location>
        <begin position="53"/>
        <end position="70"/>
    </location>
</feature>
<evidence type="ECO:0000259" key="2">
    <source>
        <dbReference type="Pfam" id="PF26604"/>
    </source>
</evidence>
<dbReference type="Pfam" id="PF26604">
    <property type="entry name" value="CBU_0592"/>
    <property type="match status" value="1"/>
</dbReference>
<evidence type="ECO:0000313" key="3">
    <source>
        <dbReference type="EMBL" id="OQP54364.1"/>
    </source>
</evidence>
<dbReference type="InterPro" id="IPR058058">
    <property type="entry name" value="CBU_0592-like"/>
</dbReference>
<dbReference type="EMBL" id="LVXG01000004">
    <property type="protein sequence ID" value="OQP54364.1"/>
    <property type="molecule type" value="Genomic_DNA"/>
</dbReference>
<name>A0A1V9F7L8_9BACT</name>
<keyword evidence="1" id="KW-1133">Transmembrane helix</keyword>
<dbReference type="STRING" id="354355.SAMN05660816_05188"/>
<comment type="caution">
    <text evidence="3">The sequence shown here is derived from an EMBL/GenBank/DDBJ whole genome shotgun (WGS) entry which is preliminary data.</text>
</comment>
<dbReference type="Proteomes" id="UP000192610">
    <property type="component" value="Unassembled WGS sequence"/>
</dbReference>
<evidence type="ECO:0000256" key="1">
    <source>
        <dbReference type="SAM" id="Phobius"/>
    </source>
</evidence>
<protein>
    <recommendedName>
        <fullName evidence="2">CBU-0592-like domain-containing protein</fullName>
    </recommendedName>
</protein>
<keyword evidence="4" id="KW-1185">Reference proteome</keyword>
<proteinExistence type="predicted"/>
<feature type="transmembrane region" description="Helical" evidence="1">
    <location>
        <begin position="28"/>
        <end position="47"/>
    </location>
</feature>
<feature type="domain" description="CBU-0592-like" evidence="2">
    <location>
        <begin position="1"/>
        <end position="72"/>
    </location>
</feature>
<sequence length="76" mass="8450">MIGWIGSIAYVIAYLLLSLNKISSGKKLYHILNIIGAIGLIFNACYLNDYPNLAINIIWGIIAFIAMYGIRKTRSS</sequence>
<evidence type="ECO:0000313" key="4">
    <source>
        <dbReference type="Proteomes" id="UP000192610"/>
    </source>
</evidence>
<keyword evidence="1" id="KW-0812">Transmembrane</keyword>
<gene>
    <name evidence="3" type="ORF">A4H97_22615</name>
</gene>
<reference evidence="4" key="1">
    <citation type="submission" date="2016-04" db="EMBL/GenBank/DDBJ databases">
        <authorList>
            <person name="Chen L."/>
            <person name="Zhuang W."/>
            <person name="Wang G."/>
        </authorList>
    </citation>
    <scope>NUCLEOTIDE SEQUENCE [LARGE SCALE GENOMIC DNA]</scope>
    <source>
        <strain evidence="4">17621</strain>
    </source>
</reference>